<organism evidence="2 3">
    <name type="scientific">Streptosporangium album</name>
    <dbReference type="NCBI Taxonomy" id="47479"/>
    <lineage>
        <taxon>Bacteria</taxon>
        <taxon>Bacillati</taxon>
        <taxon>Actinomycetota</taxon>
        <taxon>Actinomycetes</taxon>
        <taxon>Streptosporangiales</taxon>
        <taxon>Streptosporangiaceae</taxon>
        <taxon>Streptosporangium</taxon>
    </lineage>
</organism>
<evidence type="ECO:0000313" key="3">
    <source>
        <dbReference type="Proteomes" id="UP000534286"/>
    </source>
</evidence>
<dbReference type="RefSeq" id="WP_184754427.1">
    <property type="nucleotide sequence ID" value="NZ_BAABEK010000022.1"/>
</dbReference>
<comment type="caution">
    <text evidence="2">The sequence shown here is derived from an EMBL/GenBank/DDBJ whole genome shotgun (WGS) entry which is preliminary data.</text>
</comment>
<keyword evidence="2" id="KW-0808">Transferase</keyword>
<keyword evidence="2" id="KW-0489">Methyltransferase</keyword>
<evidence type="ECO:0000313" key="2">
    <source>
        <dbReference type="EMBL" id="MBB4938206.1"/>
    </source>
</evidence>
<dbReference type="Pfam" id="PF08242">
    <property type="entry name" value="Methyltransf_12"/>
    <property type="match status" value="1"/>
</dbReference>
<dbReference type="EMBL" id="JACHJU010000001">
    <property type="protein sequence ID" value="MBB4938206.1"/>
    <property type="molecule type" value="Genomic_DNA"/>
</dbReference>
<protein>
    <submittedName>
        <fullName evidence="2">Ubiquinone/menaquinone biosynthesis C-methylase UbiE</fullName>
    </submittedName>
</protein>
<feature type="domain" description="Methyltransferase type 12" evidence="1">
    <location>
        <begin position="52"/>
        <end position="140"/>
    </location>
</feature>
<dbReference type="Gene3D" id="3.40.50.150">
    <property type="entry name" value="Vaccinia Virus protein VP39"/>
    <property type="match status" value="1"/>
</dbReference>
<dbReference type="CDD" id="cd02440">
    <property type="entry name" value="AdoMet_MTases"/>
    <property type="match status" value="1"/>
</dbReference>
<evidence type="ECO:0000259" key="1">
    <source>
        <dbReference type="Pfam" id="PF08242"/>
    </source>
</evidence>
<keyword evidence="3" id="KW-1185">Reference proteome</keyword>
<dbReference type="SUPFAM" id="SSF53335">
    <property type="entry name" value="S-adenosyl-L-methionine-dependent methyltransferases"/>
    <property type="match status" value="1"/>
</dbReference>
<dbReference type="AlphaFoldDB" id="A0A7W7W8W8"/>
<accession>A0A7W7W8W8</accession>
<sequence length="270" mass="28977">MTGQNSTITSEYVFDNDGSHSTDQHRYLAELLDPLTSERLGQTGVTDGWNCLEVGAGGGSVALWLAERVAPTGRVLATDIKPGLIPIRPGLTVARHDIVNDPLPSGTFDLIHARLVLSHLPERQRVLERLHAALRPGGWLQIDEVDISNWSPLVTPDRRGRELYETYTAAMARVLGSAGSDPTWGGSVAQAMSEAGLVDIDPACRIEVWGPGSAGIGLLTSNSLHLEEHFLRAGMTRPQLADVRAVMADPVFRAASFAVHSVLARRPGAG</sequence>
<dbReference type="Proteomes" id="UP000534286">
    <property type="component" value="Unassembled WGS sequence"/>
</dbReference>
<reference evidence="2 3" key="1">
    <citation type="submission" date="2020-08" db="EMBL/GenBank/DDBJ databases">
        <title>Sequencing the genomes of 1000 actinobacteria strains.</title>
        <authorList>
            <person name="Klenk H.-P."/>
        </authorList>
    </citation>
    <scope>NUCLEOTIDE SEQUENCE [LARGE SCALE GENOMIC DNA]</scope>
    <source>
        <strain evidence="2 3">DSM 43023</strain>
    </source>
</reference>
<proteinExistence type="predicted"/>
<dbReference type="InterPro" id="IPR013217">
    <property type="entry name" value="Methyltransf_12"/>
</dbReference>
<dbReference type="PANTHER" id="PTHR43591:SF110">
    <property type="entry name" value="RHODANESE DOMAIN-CONTAINING PROTEIN"/>
    <property type="match status" value="1"/>
</dbReference>
<dbReference type="GO" id="GO:0032259">
    <property type="term" value="P:methylation"/>
    <property type="evidence" value="ECO:0007669"/>
    <property type="project" value="UniProtKB-KW"/>
</dbReference>
<dbReference type="GO" id="GO:0008168">
    <property type="term" value="F:methyltransferase activity"/>
    <property type="evidence" value="ECO:0007669"/>
    <property type="project" value="UniProtKB-KW"/>
</dbReference>
<gene>
    <name evidence="2" type="ORF">FHR32_002511</name>
</gene>
<name>A0A7W7W8W8_9ACTN</name>
<dbReference type="InterPro" id="IPR029063">
    <property type="entry name" value="SAM-dependent_MTases_sf"/>
</dbReference>
<keyword evidence="2" id="KW-0830">Ubiquinone</keyword>
<dbReference type="PANTHER" id="PTHR43591">
    <property type="entry name" value="METHYLTRANSFERASE"/>
    <property type="match status" value="1"/>
</dbReference>